<accession>A0ABY4QNJ1</accession>
<dbReference type="InterPro" id="IPR034660">
    <property type="entry name" value="DinB/YfiT-like"/>
</dbReference>
<evidence type="ECO:0000313" key="1">
    <source>
        <dbReference type="EMBL" id="UQX11520.1"/>
    </source>
</evidence>
<name>A0ABY4QNJ1_9MYCO</name>
<dbReference type="RefSeq" id="WP_249763095.1">
    <property type="nucleotide sequence ID" value="NZ_CAJUXY010000019.1"/>
</dbReference>
<evidence type="ECO:0008006" key="3">
    <source>
        <dbReference type="Google" id="ProtNLM"/>
    </source>
</evidence>
<evidence type="ECO:0000313" key="2">
    <source>
        <dbReference type="Proteomes" id="UP001056610"/>
    </source>
</evidence>
<keyword evidence="2" id="KW-1185">Reference proteome</keyword>
<reference evidence="1" key="1">
    <citation type="submission" date="2022-05" db="EMBL/GenBank/DDBJ databases">
        <title>A methanotrophic Mycobacterium dominates a cave microbial ecosystem.</title>
        <authorList>
            <person name="Van Spanning R.J.M."/>
            <person name="Guan Q."/>
            <person name="Melkonian C."/>
            <person name="Gallant J."/>
            <person name="Polerecky L."/>
            <person name="Flot J.-F."/>
            <person name="Brandt B.W."/>
            <person name="Braster M."/>
            <person name="Iturbe Espinoza P."/>
            <person name="Aerts J."/>
            <person name="Meima-Franke M."/>
            <person name="Piersma S.R."/>
            <person name="Bunduc C."/>
            <person name="Ummels R."/>
            <person name="Pain A."/>
            <person name="Fleming E.J."/>
            <person name="van der Wel N."/>
            <person name="Gherman V.D."/>
            <person name="Sarbu S.M."/>
            <person name="Bodelier P.L.E."/>
            <person name="Bitter W."/>
        </authorList>
    </citation>
    <scope>NUCLEOTIDE SEQUENCE</scope>
    <source>
        <strain evidence="1">Sulfur Cave</strain>
    </source>
</reference>
<sequence>MNNEDIRARAIEAVDFFIAAVEQIPSDSWDLPSNLVGCSIRDPVGHATSSAAKIVTSVEGGEIWQKPSEPED</sequence>
<dbReference type="SUPFAM" id="SSF109854">
    <property type="entry name" value="DinB/YfiT-like putative metalloenzymes"/>
    <property type="match status" value="1"/>
</dbReference>
<proteinExistence type="predicted"/>
<gene>
    <name evidence="1" type="ORF">M5I08_03170</name>
</gene>
<organism evidence="1 2">
    <name type="scientific">Candidatus Mycobacterium methanotrophicum</name>
    <dbReference type="NCBI Taxonomy" id="2943498"/>
    <lineage>
        <taxon>Bacteria</taxon>
        <taxon>Bacillati</taxon>
        <taxon>Actinomycetota</taxon>
        <taxon>Actinomycetes</taxon>
        <taxon>Mycobacteriales</taxon>
        <taxon>Mycobacteriaceae</taxon>
        <taxon>Mycobacterium</taxon>
    </lineage>
</organism>
<protein>
    <recommendedName>
        <fullName evidence="3">Mycothiol-dependent maleylpyruvate isomerase metal-binding domain-containing protein</fullName>
    </recommendedName>
</protein>
<dbReference type="Proteomes" id="UP001056610">
    <property type="component" value="Chromosome"/>
</dbReference>
<dbReference type="EMBL" id="CP097320">
    <property type="protein sequence ID" value="UQX11520.1"/>
    <property type="molecule type" value="Genomic_DNA"/>
</dbReference>